<reference evidence="2 3" key="1">
    <citation type="journal article" date="2007" name="Appl. Environ. Microbiol.">
        <title>Rhizobial factors required for stem nodule maturation and maintenance in Sesbania rostrata-Azorhizobium caulinodans ORS571 symbiosis.</title>
        <authorList>
            <person name="Suzuki S."/>
            <person name="Aono T."/>
            <person name="Lee KB."/>
            <person name="Suzuki T."/>
            <person name="Liu CT."/>
            <person name="Miwa H."/>
            <person name="Wakao S."/>
            <person name="Iki T."/>
            <person name="Oyaizu H."/>
        </authorList>
    </citation>
    <scope>NUCLEOTIDE SEQUENCE [LARGE SCALE GENOMIC DNA]</scope>
    <source>
        <strain evidence="3">ATCC 43989 / DSM 5975 / JCM 20966 / LMG 6465 / NBRC 14845 / NCIMB 13405 / ORS 571</strain>
    </source>
</reference>
<reference evidence="3" key="2">
    <citation type="submission" date="2007-04" db="EMBL/GenBank/DDBJ databases">
        <title>Complete genome sequence of the nitrogen-fixing bacterium Azorhizobium caulinodans ORS571.</title>
        <authorList>
            <person name="Lee K.B."/>
            <person name="Backer P.D."/>
            <person name="Aono T."/>
            <person name="Liu C.T."/>
            <person name="Suzuki S."/>
            <person name="Suzuki T."/>
            <person name="Kaneko T."/>
            <person name="Yamada M."/>
            <person name="Tabata S."/>
            <person name="Kupfer D.M."/>
            <person name="Najar F.Z."/>
            <person name="Wiley G.B."/>
            <person name="Roe B."/>
            <person name="Binnewies T."/>
            <person name="Ussery D."/>
            <person name="Vereecke D."/>
            <person name="Gevers D."/>
            <person name="Holsters M."/>
            <person name="Oyaizu H."/>
        </authorList>
    </citation>
    <scope>NUCLEOTIDE SEQUENCE [LARGE SCALE GENOMIC DNA]</scope>
    <source>
        <strain evidence="3">ATCC 43989 / DSM 5975 / JCM 20966 / LMG 6465 / NBRC 14845 / NCIMB 13405 / ORS 571</strain>
    </source>
</reference>
<keyword evidence="2" id="KW-0808">Transferase</keyword>
<sequence length="280" mass="29312">MASSTLAPTNLSPAHLDGATALSRETAWPHRREDWAFMLALSRGFAAVEDGELVGTALMTPYGADAATINMVIVSARMRGRGLGRRLMDAALDSAGARECRLVATLEGLPLYEKLGFRAVGEIAQHQGVLADRLPPAPAAVTWANPDEIEALIALDRAACGMDRTQLLHALAAIGEVAVLRGADGPRGFAVLRPFGRGDVAGPVVAPSRTEAEQLIAFLMATRPGRFLRVDTPDVEGIGAFLAHHGLARVGGGTPMIRNARSAAPVDGVRTFALASQALG</sequence>
<dbReference type="InterPro" id="IPR041496">
    <property type="entry name" value="YitH/HolE_GNAT"/>
</dbReference>
<gene>
    <name evidence="2" type="ordered locus">AZC_2032</name>
</gene>
<dbReference type="STRING" id="438753.AZC_2032"/>
<accession>A8I6Q9</accession>
<organism evidence="2 3">
    <name type="scientific">Azorhizobium caulinodans (strain ATCC 43989 / DSM 5975 / JCM 20966 / LMG 6465 / NBRC 14845 / NCIMB 13405 / ORS 571)</name>
    <dbReference type="NCBI Taxonomy" id="438753"/>
    <lineage>
        <taxon>Bacteria</taxon>
        <taxon>Pseudomonadati</taxon>
        <taxon>Pseudomonadota</taxon>
        <taxon>Alphaproteobacteria</taxon>
        <taxon>Hyphomicrobiales</taxon>
        <taxon>Xanthobacteraceae</taxon>
        <taxon>Azorhizobium</taxon>
    </lineage>
</organism>
<feature type="domain" description="N-acetyltransferase" evidence="1">
    <location>
        <begin position="6"/>
        <end position="135"/>
    </location>
</feature>
<dbReference type="InterPro" id="IPR052729">
    <property type="entry name" value="Acyl/Acetyltrans_Enzymes"/>
</dbReference>
<dbReference type="PANTHER" id="PTHR47237">
    <property type="entry name" value="SLL0310 PROTEIN"/>
    <property type="match status" value="1"/>
</dbReference>
<dbReference type="Pfam" id="PF18014">
    <property type="entry name" value="Acetyltransf_18"/>
    <property type="match status" value="1"/>
</dbReference>
<dbReference type="Proteomes" id="UP000000270">
    <property type="component" value="Chromosome"/>
</dbReference>
<dbReference type="KEGG" id="azc:AZC_2032"/>
<evidence type="ECO:0000259" key="1">
    <source>
        <dbReference type="PROSITE" id="PS51186"/>
    </source>
</evidence>
<dbReference type="PANTHER" id="PTHR47237:SF2">
    <property type="entry name" value="BLL4206 PROTEIN"/>
    <property type="match status" value="1"/>
</dbReference>
<name>A8I6Q9_AZOC5</name>
<dbReference type="InterPro" id="IPR016181">
    <property type="entry name" value="Acyl_CoA_acyltransferase"/>
</dbReference>
<reference evidence="2 3" key="5">
    <citation type="journal article" date="2010" name="Appl. Environ. Microbiol.">
        <title>phrR-like gene praR of Azorhizobium caulinodans ORS571 is essential for symbiosis with Sesbania rostrata and is involved in expression of reb genes.</title>
        <authorList>
            <person name="Akiba N."/>
            <person name="Aono T."/>
            <person name="Toyazaki H."/>
            <person name="Sato S."/>
            <person name="Oyaizu H."/>
        </authorList>
    </citation>
    <scope>NUCLEOTIDE SEQUENCE [LARGE SCALE GENOMIC DNA]</scope>
    <source>
        <strain evidence="3">ATCC 43989 / DSM 5975 / JCM 20966 / LMG 6465 / NBRC 14845 / NCIMB 13405 / ORS 571</strain>
    </source>
</reference>
<keyword evidence="3" id="KW-1185">Reference proteome</keyword>
<reference evidence="2 3" key="4">
    <citation type="journal article" date="2009" name="Appl. Environ. Microbiol.">
        <title>Comparative genome-wide transcriptional profiling of Azorhizobium caulinodans ORS571 grown under free-living and symbiotic conditions.</title>
        <authorList>
            <person name="Tsukada S."/>
            <person name="Aono T."/>
            <person name="Akiba N."/>
            <person name="Lee KB."/>
            <person name="Liu CT."/>
            <person name="Toyazaki H."/>
            <person name="Oyaizu H."/>
        </authorList>
    </citation>
    <scope>NUCLEOTIDE SEQUENCE [LARGE SCALE GENOMIC DNA]</scope>
    <source>
        <strain evidence="3">ATCC 43989 / DSM 5975 / JCM 20966 / LMG 6465 / NBRC 14845 / NCIMB 13405 / ORS 571</strain>
    </source>
</reference>
<dbReference type="Pfam" id="PF00583">
    <property type="entry name" value="Acetyltransf_1"/>
    <property type="match status" value="1"/>
</dbReference>
<reference evidence="2 3" key="3">
    <citation type="journal article" date="2008" name="BMC Genomics">
        <title>The genome of the versatile nitrogen fixer Azorhizobium caulinodans ORS571.</title>
        <authorList>
            <person name="Lee KB."/>
            <person name="Backer P.D."/>
            <person name="Aono T."/>
            <person name="Liu CT."/>
            <person name="Suzuki S."/>
            <person name="Suzuki T."/>
            <person name="Kaneko T."/>
            <person name="Yamada M."/>
            <person name="Tabata S."/>
            <person name="Kupfer D.M."/>
            <person name="Najar F.Z."/>
            <person name="Wiley G.B."/>
            <person name="Roe B."/>
            <person name="Binnewies T.T."/>
            <person name="Ussery D.W."/>
            <person name="D'Haeze W."/>
            <person name="Herder J.D."/>
            <person name="Gevers D."/>
            <person name="Vereecke D."/>
            <person name="Holsters M."/>
            <person name="Oyaizu H."/>
        </authorList>
    </citation>
    <scope>NUCLEOTIDE SEQUENCE [LARGE SCALE GENOMIC DNA]</scope>
    <source>
        <strain evidence="3">ATCC 43989 / DSM 5975 / JCM 20966 / LMG 6465 / NBRC 14845 / NCIMB 13405 / ORS 571</strain>
    </source>
</reference>
<protein>
    <submittedName>
        <fullName evidence="2">Putative acetyltransferase</fullName>
    </submittedName>
</protein>
<reference evidence="2 3" key="6">
    <citation type="journal article" date="2011" name="Appl. Environ. Microbiol.">
        <title>Involvement of the azorhizobial chromosome partition gene (parA) in the onset of bacteroid differentiation during Sesbania rostrata stem nodule development.</title>
        <authorList>
            <person name="Liu CT."/>
            <person name="Lee KB."/>
            <person name="Wang YS."/>
            <person name="Peng MH."/>
            <person name="Lee KT."/>
            <person name="Suzuki S."/>
            <person name="Suzuki T."/>
            <person name="Oyaizu H."/>
        </authorList>
    </citation>
    <scope>NUCLEOTIDE SEQUENCE [LARGE SCALE GENOMIC DNA]</scope>
    <source>
        <strain evidence="3">ATCC 43989 / DSM 5975 / JCM 20966 / LMG 6465 / NBRC 14845 / NCIMB 13405 / ORS 571</strain>
    </source>
</reference>
<proteinExistence type="predicted"/>
<dbReference type="Gene3D" id="3.40.630.30">
    <property type="match status" value="1"/>
</dbReference>
<dbReference type="RefSeq" id="WP_012170559.1">
    <property type="nucleotide sequence ID" value="NC_009937.1"/>
</dbReference>
<dbReference type="PROSITE" id="PS51186">
    <property type="entry name" value="GNAT"/>
    <property type="match status" value="1"/>
</dbReference>
<dbReference type="Gene3D" id="3.40.630.90">
    <property type="match status" value="1"/>
</dbReference>
<dbReference type="InterPro" id="IPR000182">
    <property type="entry name" value="GNAT_dom"/>
</dbReference>
<dbReference type="SUPFAM" id="SSF55729">
    <property type="entry name" value="Acyl-CoA N-acyltransferases (Nat)"/>
    <property type="match status" value="1"/>
</dbReference>
<evidence type="ECO:0000313" key="2">
    <source>
        <dbReference type="EMBL" id="BAF88030.1"/>
    </source>
</evidence>
<dbReference type="AlphaFoldDB" id="A8I6Q9"/>
<dbReference type="EMBL" id="AP009384">
    <property type="protein sequence ID" value="BAF88030.1"/>
    <property type="molecule type" value="Genomic_DNA"/>
</dbReference>
<evidence type="ECO:0000313" key="3">
    <source>
        <dbReference type="Proteomes" id="UP000000270"/>
    </source>
</evidence>
<dbReference type="eggNOG" id="COG0456">
    <property type="taxonomic scope" value="Bacteria"/>
</dbReference>
<dbReference type="HOGENOM" id="CLU_063450_1_0_5"/>
<dbReference type="GO" id="GO:0016747">
    <property type="term" value="F:acyltransferase activity, transferring groups other than amino-acyl groups"/>
    <property type="evidence" value="ECO:0007669"/>
    <property type="project" value="InterPro"/>
</dbReference>